<dbReference type="Gene3D" id="1.10.10.10">
    <property type="entry name" value="Winged helix-like DNA-binding domain superfamily/Winged helix DNA-binding domain"/>
    <property type="match status" value="1"/>
</dbReference>
<protein>
    <submittedName>
        <fullName evidence="1">EPS-associated transcriptional regulator, MarR family</fullName>
    </submittedName>
</protein>
<evidence type="ECO:0000313" key="1">
    <source>
        <dbReference type="EMBL" id="SEK12088.1"/>
    </source>
</evidence>
<organism evidence="1 2">
    <name type="scientific">Marinovum algicola</name>
    <dbReference type="NCBI Taxonomy" id="42444"/>
    <lineage>
        <taxon>Bacteria</taxon>
        <taxon>Pseudomonadati</taxon>
        <taxon>Pseudomonadota</taxon>
        <taxon>Alphaproteobacteria</taxon>
        <taxon>Rhodobacterales</taxon>
        <taxon>Roseobacteraceae</taxon>
        <taxon>Marinovum</taxon>
    </lineage>
</organism>
<comment type="caution">
    <text evidence="1">The sequence shown here is derived from an EMBL/GenBank/DDBJ whole genome shotgun (WGS) entry which is preliminary data.</text>
</comment>
<reference evidence="1 2" key="1">
    <citation type="submission" date="2016-10" db="EMBL/GenBank/DDBJ databases">
        <authorList>
            <person name="Varghese N."/>
            <person name="Submissions S."/>
        </authorList>
    </citation>
    <scope>NUCLEOTIDE SEQUENCE [LARGE SCALE GENOMIC DNA]</scope>
    <source>
        <strain evidence="1 2">FF3</strain>
    </source>
</reference>
<proteinExistence type="predicted"/>
<dbReference type="AlphaFoldDB" id="A0A975ZR89"/>
<dbReference type="InterPro" id="IPR036390">
    <property type="entry name" value="WH_DNA-bd_sf"/>
</dbReference>
<dbReference type="EMBL" id="FNYY01000047">
    <property type="protein sequence ID" value="SEK12088.1"/>
    <property type="molecule type" value="Genomic_DNA"/>
</dbReference>
<dbReference type="InterPro" id="IPR036388">
    <property type="entry name" value="WH-like_DNA-bd_sf"/>
</dbReference>
<gene>
    <name evidence="1" type="ORF">SAMN04487940_1473</name>
</gene>
<sequence length="108" mass="11936">MRELEGNPELSQRELAKSLGISLGIANYCLKALVEKGQVKVSNFRASDNKLRYAYVLTPQGLAAKAALTARFLKRRVAEYEALKAEIEALQKELGTEAAGKRAQVEDR</sequence>
<dbReference type="NCBIfam" id="TIGR04176">
    <property type="entry name" value="MarR_EPS"/>
    <property type="match status" value="1"/>
</dbReference>
<keyword evidence="2" id="KW-1185">Reference proteome</keyword>
<name>A0A975ZR89_9RHOB</name>
<evidence type="ECO:0000313" key="2">
    <source>
        <dbReference type="Proteomes" id="UP000182932"/>
    </source>
</evidence>
<accession>A0A975ZR89</accession>
<dbReference type="Pfam" id="PF13412">
    <property type="entry name" value="HTH_24"/>
    <property type="match status" value="1"/>
</dbReference>
<dbReference type="Proteomes" id="UP000182932">
    <property type="component" value="Unassembled WGS sequence"/>
</dbReference>
<dbReference type="SUPFAM" id="SSF46785">
    <property type="entry name" value="Winged helix' DNA-binding domain"/>
    <property type="match status" value="1"/>
</dbReference>
<dbReference type="InterPro" id="IPR026433">
    <property type="entry name" value="MarR_EPS"/>
</dbReference>